<protein>
    <submittedName>
        <fullName evidence="1 2">Uncharacterized protein</fullName>
    </submittedName>
</protein>
<dbReference type="InParanoid" id="K7MG03"/>
<dbReference type="InterPro" id="IPR011990">
    <property type="entry name" value="TPR-like_helical_dom_sf"/>
</dbReference>
<dbReference type="Proteomes" id="UP000008827">
    <property type="component" value="Chromosome 16"/>
</dbReference>
<accession>K7MG03</accession>
<proteinExistence type="predicted"/>
<dbReference type="PaxDb" id="3847-GLYMA16G10246.1"/>
<reference evidence="1" key="3">
    <citation type="submission" date="2018-07" db="EMBL/GenBank/DDBJ databases">
        <title>WGS assembly of Glycine max.</title>
        <authorList>
            <person name="Schmutz J."/>
            <person name="Cannon S."/>
            <person name="Schlueter J."/>
            <person name="Ma J."/>
            <person name="Mitros T."/>
            <person name="Nelson W."/>
            <person name="Hyten D."/>
            <person name="Song Q."/>
            <person name="Thelen J."/>
            <person name="Cheng J."/>
            <person name="Xu D."/>
            <person name="Hellsten U."/>
            <person name="May G."/>
            <person name="Yu Y."/>
            <person name="Sakurai T."/>
            <person name="Umezawa T."/>
            <person name="Bhattacharyya M."/>
            <person name="Sandhu D."/>
            <person name="Valliyodan B."/>
            <person name="Lindquist E."/>
            <person name="Peto M."/>
            <person name="Grant D."/>
            <person name="Shu S."/>
            <person name="Goodstein D."/>
            <person name="Barry K."/>
            <person name="Futrell-Griggs M."/>
            <person name="Abernathy B."/>
            <person name="Du J."/>
            <person name="Tian Z."/>
            <person name="Zhu L."/>
            <person name="Gill N."/>
            <person name="Joshi T."/>
            <person name="Libault M."/>
            <person name="Sethuraman A."/>
            <person name="Zhang X."/>
            <person name="Shinozaki K."/>
            <person name="Nguyen H."/>
            <person name="Wing R."/>
            <person name="Cregan P."/>
            <person name="Specht J."/>
            <person name="Grimwood J."/>
            <person name="Rokhsar D."/>
            <person name="Stacey G."/>
            <person name="Shoemaker R."/>
            <person name="Jackson S."/>
        </authorList>
    </citation>
    <scope>NUCLEOTIDE SEQUENCE</scope>
    <source>
        <tissue evidence="1">Callus</tissue>
    </source>
</reference>
<dbReference type="HOGENOM" id="CLU_1629973_0_0_1"/>
<evidence type="ECO:0000313" key="1">
    <source>
        <dbReference type="EMBL" id="KRH07405.1"/>
    </source>
</evidence>
<reference evidence="2" key="2">
    <citation type="submission" date="2018-02" db="UniProtKB">
        <authorList>
            <consortium name="EnsemblPlants"/>
        </authorList>
    </citation>
    <scope>IDENTIFICATION</scope>
    <source>
        <strain evidence="2">Williams 82</strain>
    </source>
</reference>
<dbReference type="STRING" id="3847.K7MG03"/>
<dbReference type="AlphaFoldDB" id="K7MG03"/>
<keyword evidence="3" id="KW-1185">Reference proteome</keyword>
<dbReference type="Gramene" id="KRH07405">
    <property type="protein sequence ID" value="KRH07405"/>
    <property type="gene ID" value="GLYMA_16G086300"/>
</dbReference>
<reference evidence="1 2" key="1">
    <citation type="journal article" date="2010" name="Nature">
        <title>Genome sequence of the palaeopolyploid soybean.</title>
        <authorList>
            <person name="Schmutz J."/>
            <person name="Cannon S.B."/>
            <person name="Schlueter J."/>
            <person name="Ma J."/>
            <person name="Mitros T."/>
            <person name="Nelson W."/>
            <person name="Hyten D.L."/>
            <person name="Song Q."/>
            <person name="Thelen J.J."/>
            <person name="Cheng J."/>
            <person name="Xu D."/>
            <person name="Hellsten U."/>
            <person name="May G.D."/>
            <person name="Yu Y."/>
            <person name="Sakurai T."/>
            <person name="Umezawa T."/>
            <person name="Bhattacharyya M.K."/>
            <person name="Sandhu D."/>
            <person name="Valliyodan B."/>
            <person name="Lindquist E."/>
            <person name="Peto M."/>
            <person name="Grant D."/>
            <person name="Shu S."/>
            <person name="Goodstein D."/>
            <person name="Barry K."/>
            <person name="Futrell-Griggs M."/>
            <person name="Abernathy B."/>
            <person name="Du J."/>
            <person name="Tian Z."/>
            <person name="Zhu L."/>
            <person name="Gill N."/>
            <person name="Joshi T."/>
            <person name="Libault M."/>
            <person name="Sethuraman A."/>
            <person name="Zhang X.-C."/>
            <person name="Shinozaki K."/>
            <person name="Nguyen H.T."/>
            <person name="Wing R.A."/>
            <person name="Cregan P."/>
            <person name="Specht J."/>
            <person name="Grimwood J."/>
            <person name="Rokhsar D."/>
            <person name="Stacey G."/>
            <person name="Shoemaker R.C."/>
            <person name="Jackson S.A."/>
        </authorList>
    </citation>
    <scope>NUCLEOTIDE SEQUENCE [LARGE SCALE GENOMIC DNA]</scope>
    <source>
        <strain evidence="2">cv. Williams 82</strain>
        <tissue evidence="1">Callus</tissue>
    </source>
</reference>
<dbReference type="eggNOG" id="ENOG502QVER">
    <property type="taxonomic scope" value="Eukaryota"/>
</dbReference>
<evidence type="ECO:0000313" key="3">
    <source>
        <dbReference type="Proteomes" id="UP000008827"/>
    </source>
</evidence>
<name>K7MG03_SOYBN</name>
<dbReference type="SUPFAM" id="SSF48452">
    <property type="entry name" value="TPR-like"/>
    <property type="match status" value="1"/>
</dbReference>
<dbReference type="EnsemblPlants" id="KRH07405">
    <property type="protein sequence ID" value="KRH07405"/>
    <property type="gene ID" value="GLYMA_16G086300"/>
</dbReference>
<dbReference type="SMR" id="K7MG03"/>
<dbReference type="GO" id="GO:0009658">
    <property type="term" value="P:chloroplast organization"/>
    <property type="evidence" value="ECO:0000318"/>
    <property type="project" value="GO_Central"/>
</dbReference>
<sequence length="163" mass="18826">MLAFLKCLIAAQPDAADWKFLTARLTAETGDSDSTRDYYKEVLIVNPLSFEALFENALPMDQCGEGEAAMRRLEEALHMAAEEKMVKEVRDVKLIMVQIMFLQKNVDEALMIYNQLTKEDPRDFRPYFCRGMIYILLDRNEEVKVLSYCLNGLLCMKKGETHK</sequence>
<dbReference type="EMBL" id="CM000849">
    <property type="protein sequence ID" value="KRH07405.1"/>
    <property type="molecule type" value="Genomic_DNA"/>
</dbReference>
<gene>
    <name evidence="1" type="ORF">GLYMA_16G086300</name>
</gene>
<organism evidence="2">
    <name type="scientific">Glycine max</name>
    <name type="common">Soybean</name>
    <name type="synonym">Glycine hispida</name>
    <dbReference type="NCBI Taxonomy" id="3847"/>
    <lineage>
        <taxon>Eukaryota</taxon>
        <taxon>Viridiplantae</taxon>
        <taxon>Streptophyta</taxon>
        <taxon>Embryophyta</taxon>
        <taxon>Tracheophyta</taxon>
        <taxon>Spermatophyta</taxon>
        <taxon>Magnoliopsida</taxon>
        <taxon>eudicotyledons</taxon>
        <taxon>Gunneridae</taxon>
        <taxon>Pentapetalae</taxon>
        <taxon>rosids</taxon>
        <taxon>fabids</taxon>
        <taxon>Fabales</taxon>
        <taxon>Fabaceae</taxon>
        <taxon>Papilionoideae</taxon>
        <taxon>50 kb inversion clade</taxon>
        <taxon>NPAAA clade</taxon>
        <taxon>indigoferoid/millettioid clade</taxon>
        <taxon>Phaseoleae</taxon>
        <taxon>Glycine</taxon>
        <taxon>Glycine subgen. Soja</taxon>
    </lineage>
</organism>
<dbReference type="Gene3D" id="1.25.40.10">
    <property type="entry name" value="Tetratricopeptide repeat domain"/>
    <property type="match status" value="1"/>
</dbReference>
<evidence type="ECO:0000313" key="2">
    <source>
        <dbReference type="EnsemblPlants" id="KRH07405"/>
    </source>
</evidence>